<dbReference type="Gene3D" id="3.40.50.300">
    <property type="entry name" value="P-loop containing nucleotide triphosphate hydrolases"/>
    <property type="match status" value="1"/>
</dbReference>
<evidence type="ECO:0000313" key="2">
    <source>
        <dbReference type="Proteomes" id="UP000709466"/>
    </source>
</evidence>
<evidence type="ECO:0000313" key="1">
    <source>
        <dbReference type="EMBL" id="NIY72997.1"/>
    </source>
</evidence>
<accession>A0ABX0VY19</accession>
<dbReference type="InterPro" id="IPR027417">
    <property type="entry name" value="P-loop_NTPase"/>
</dbReference>
<name>A0ABX0VY19_9RHOB</name>
<gene>
    <name evidence="1" type="ORF">HCZ30_11205</name>
</gene>
<dbReference type="EMBL" id="JAATOP010000007">
    <property type="protein sequence ID" value="NIY72997.1"/>
    <property type="molecule type" value="Genomic_DNA"/>
</dbReference>
<dbReference type="RefSeq" id="WP_167638387.1">
    <property type="nucleotide sequence ID" value="NZ_JAATOP010000007.1"/>
</dbReference>
<dbReference type="SUPFAM" id="SSF52540">
    <property type="entry name" value="P-loop containing nucleoside triphosphate hydrolases"/>
    <property type="match status" value="1"/>
</dbReference>
<evidence type="ECO:0008006" key="3">
    <source>
        <dbReference type="Google" id="ProtNLM"/>
    </source>
</evidence>
<keyword evidence="2" id="KW-1185">Reference proteome</keyword>
<comment type="caution">
    <text evidence="1">The sequence shown here is derived from an EMBL/GenBank/DDBJ whole genome shotgun (WGS) entry which is preliminary data.</text>
</comment>
<organism evidence="1 2">
    <name type="scientific">Marivivens donghaensis</name>
    <dbReference type="NCBI Taxonomy" id="1699413"/>
    <lineage>
        <taxon>Bacteria</taxon>
        <taxon>Pseudomonadati</taxon>
        <taxon>Pseudomonadota</taxon>
        <taxon>Alphaproteobacteria</taxon>
        <taxon>Rhodobacterales</taxon>
        <taxon>Paracoccaceae</taxon>
        <taxon>Marivivens group</taxon>
        <taxon>Marivivens</taxon>
    </lineage>
</organism>
<dbReference type="Proteomes" id="UP000709466">
    <property type="component" value="Unassembled WGS sequence"/>
</dbReference>
<proteinExistence type="predicted"/>
<protein>
    <recommendedName>
        <fullName evidence="3">Protein ImuA</fullName>
    </recommendedName>
</protein>
<reference evidence="1 2" key="1">
    <citation type="submission" date="2020-03" db="EMBL/GenBank/DDBJ databases">
        <title>Bacterial isolates of synthetic phycosphere.</title>
        <authorList>
            <person name="Fu H."/>
            <person name="Moran M.A."/>
        </authorList>
    </citation>
    <scope>NUCLEOTIDE SEQUENCE [LARGE SCALE GENOMIC DNA]</scope>
    <source>
        <strain evidence="1 2">HF1</strain>
    </source>
</reference>
<sequence length="204" mass="23140">MTHPCPDEPTLSEVFCNRAIDAAPVGFVLAHIKSDKPVLWIQDRISRKESGRPYMPGMLRPMEIVYVDAKRPVDVLWAMEEGLNCSGFGAVLGEIWGDPQVLDFTATKRLALRAERHEVPGWMIRRSAQPNLSAARNRWRVASLQSLRHPWNAQAPGTPMWEAELFRSRNGKTGRWVVKYENENMHFEHGIEADAHTFANGAIQ</sequence>